<feature type="non-terminal residue" evidence="1">
    <location>
        <position position="1"/>
    </location>
</feature>
<comment type="caution">
    <text evidence="1">The sequence shown here is derived from an EMBL/GenBank/DDBJ whole genome shotgun (WGS) entry which is preliminary data.</text>
</comment>
<evidence type="ECO:0000313" key="1">
    <source>
        <dbReference type="EMBL" id="OPX53857.1"/>
    </source>
</evidence>
<dbReference type="Proteomes" id="UP000191418">
    <property type="component" value="Unassembled WGS sequence"/>
</dbReference>
<reference evidence="1 2" key="1">
    <citation type="submission" date="2017-01" db="EMBL/GenBank/DDBJ databases">
        <title>Genome Sequencing of a Marine Spirillum, Oceanospirillum multiglobuliferum ATCC 33336, from Japan.</title>
        <authorList>
            <person name="Carney J.G."/>
            <person name="Trachtenberg A.M."/>
            <person name="Rheaume B.A."/>
            <person name="Linnane J.D."/>
            <person name="Pitts N.L."/>
            <person name="Mykles D.L."/>
            <person name="Maclea K.S."/>
        </authorList>
    </citation>
    <scope>NUCLEOTIDE SEQUENCE [LARGE SCALE GENOMIC DNA]</scope>
    <source>
        <strain evidence="1 2">ATCC 33336</strain>
    </source>
</reference>
<gene>
    <name evidence="1" type="ORF">BTE48_17270</name>
</gene>
<dbReference type="EMBL" id="MTSM01000327">
    <property type="protein sequence ID" value="OPX53857.1"/>
    <property type="molecule type" value="Genomic_DNA"/>
</dbReference>
<protein>
    <submittedName>
        <fullName evidence="1">Integrase</fullName>
    </submittedName>
</protein>
<proteinExistence type="predicted"/>
<evidence type="ECO:0000313" key="2">
    <source>
        <dbReference type="Proteomes" id="UP000191418"/>
    </source>
</evidence>
<dbReference type="AlphaFoldDB" id="A0A1V4SZT0"/>
<sequence>FPRYTLNGLVQQQKVSCGRNKAIEKRKRFFKELDNLLEE</sequence>
<keyword evidence="2" id="KW-1185">Reference proteome</keyword>
<accession>A0A1V4SZT0</accession>
<organism evidence="1 2">
    <name type="scientific">Oceanospirillum multiglobuliferum</name>
    <dbReference type="NCBI Taxonomy" id="64969"/>
    <lineage>
        <taxon>Bacteria</taxon>
        <taxon>Pseudomonadati</taxon>
        <taxon>Pseudomonadota</taxon>
        <taxon>Gammaproteobacteria</taxon>
        <taxon>Oceanospirillales</taxon>
        <taxon>Oceanospirillaceae</taxon>
        <taxon>Oceanospirillum</taxon>
    </lineage>
</organism>
<name>A0A1V4SZT0_9GAMM</name>